<dbReference type="SUPFAM" id="SSF52317">
    <property type="entry name" value="Class I glutamine amidotransferase-like"/>
    <property type="match status" value="1"/>
</dbReference>
<evidence type="ECO:0000259" key="1">
    <source>
        <dbReference type="Pfam" id="PF00117"/>
    </source>
</evidence>
<dbReference type="Proteomes" id="UP000321805">
    <property type="component" value="Chromosome"/>
</dbReference>
<dbReference type="InterPro" id="IPR029062">
    <property type="entry name" value="Class_I_gatase-like"/>
</dbReference>
<reference evidence="2 3" key="1">
    <citation type="journal article" date="2018" name="J. Microbiol.">
        <title>Baekduia soli gen. nov., sp. nov., a novel bacterium isolated from the soil of Baekdu Mountain and proposal of a novel family name, Baekduiaceae fam. nov.</title>
        <authorList>
            <person name="An D.S."/>
            <person name="Siddiqi M.Z."/>
            <person name="Kim K.H."/>
            <person name="Yu H.S."/>
            <person name="Im W.T."/>
        </authorList>
    </citation>
    <scope>NUCLEOTIDE SEQUENCE [LARGE SCALE GENOMIC DNA]</scope>
    <source>
        <strain evidence="2 3">BR7-21</strain>
    </source>
</reference>
<name>A0A5B8UCE1_9ACTN</name>
<dbReference type="KEGG" id="bsol:FSW04_23885"/>
<dbReference type="GO" id="GO:0005829">
    <property type="term" value="C:cytosol"/>
    <property type="evidence" value="ECO:0007669"/>
    <property type="project" value="TreeGrafter"/>
</dbReference>
<feature type="domain" description="Glutamine amidotransferase" evidence="1">
    <location>
        <begin position="73"/>
        <end position="171"/>
    </location>
</feature>
<organism evidence="2 3">
    <name type="scientific">Baekduia soli</name>
    <dbReference type="NCBI Taxonomy" id="496014"/>
    <lineage>
        <taxon>Bacteria</taxon>
        <taxon>Bacillati</taxon>
        <taxon>Actinomycetota</taxon>
        <taxon>Thermoleophilia</taxon>
        <taxon>Solirubrobacterales</taxon>
        <taxon>Baekduiaceae</taxon>
        <taxon>Baekduia</taxon>
    </lineage>
</organism>
<dbReference type="InterPro" id="IPR044992">
    <property type="entry name" value="ChyE-like"/>
</dbReference>
<dbReference type="Pfam" id="PF00117">
    <property type="entry name" value="GATase"/>
    <property type="match status" value="1"/>
</dbReference>
<proteinExistence type="predicted"/>
<evidence type="ECO:0000313" key="3">
    <source>
        <dbReference type="Proteomes" id="UP000321805"/>
    </source>
</evidence>
<gene>
    <name evidence="2" type="ORF">FSW04_23885</name>
</gene>
<dbReference type="PROSITE" id="PS51273">
    <property type="entry name" value="GATASE_TYPE_1"/>
    <property type="match status" value="1"/>
</dbReference>
<accession>A0A5B8UCE1</accession>
<dbReference type="OrthoDB" id="5196541at2"/>
<evidence type="ECO:0000313" key="2">
    <source>
        <dbReference type="EMBL" id="QEC50322.1"/>
    </source>
</evidence>
<protein>
    <submittedName>
        <fullName evidence="2">Type 1 glutamine amidotransferase</fullName>
    </submittedName>
</protein>
<keyword evidence="2" id="KW-0315">Glutamine amidotransferase</keyword>
<keyword evidence="2" id="KW-0808">Transferase</keyword>
<dbReference type="AlphaFoldDB" id="A0A5B8UCE1"/>
<dbReference type="GO" id="GO:0016740">
    <property type="term" value="F:transferase activity"/>
    <property type="evidence" value="ECO:0007669"/>
    <property type="project" value="UniProtKB-KW"/>
</dbReference>
<dbReference type="EMBL" id="CP042430">
    <property type="protein sequence ID" value="QEC50322.1"/>
    <property type="molecule type" value="Genomic_DNA"/>
</dbReference>
<dbReference type="Gene3D" id="3.40.50.880">
    <property type="match status" value="1"/>
</dbReference>
<dbReference type="InterPro" id="IPR017926">
    <property type="entry name" value="GATASE"/>
</dbReference>
<dbReference type="PANTHER" id="PTHR42695:SF5">
    <property type="entry name" value="GLUTAMINE AMIDOTRANSFERASE YLR126C-RELATED"/>
    <property type="match status" value="1"/>
</dbReference>
<keyword evidence="3" id="KW-1185">Reference proteome</keyword>
<dbReference type="RefSeq" id="WP_146922830.1">
    <property type="nucleotide sequence ID" value="NZ_CP042430.1"/>
</dbReference>
<dbReference type="PANTHER" id="PTHR42695">
    <property type="entry name" value="GLUTAMINE AMIDOTRANSFERASE YLR126C-RELATED"/>
    <property type="match status" value="1"/>
</dbReference>
<sequence>MSAAPPALVLQHDLDAPAALLADWAADRGVAIEVVLAGAPLPDPRDRPFVVALGSDAGAHDDAVPWLAAERALLDRALAAGVPVLGICFGAQHLARALGATVAPATRPEVGWLDLESADPDRVPPGPWMQWHRDAFGLPPGAELLAGTAAATQAFGLGPHLGVQFHPEATAEVVAGWVRGDPGGLAAAGTSAAEVLAGGRRHAADARRRAWRLFDGFAAVARTARECGRARSGSSTGT</sequence>
<dbReference type="CDD" id="cd01741">
    <property type="entry name" value="GATase1_1"/>
    <property type="match status" value="1"/>
</dbReference>